<dbReference type="AlphaFoldDB" id="A0ABD0LCK3"/>
<comment type="caution">
    <text evidence="2">The sequence shown here is derived from an EMBL/GenBank/DDBJ whole genome shotgun (WGS) entry which is preliminary data.</text>
</comment>
<evidence type="ECO:0000256" key="1">
    <source>
        <dbReference type="SAM" id="MobiDB-lite"/>
    </source>
</evidence>
<sequence length="259" mass="28631">MTFLTSTTSACHSRRVWVYGGDSNHTPNGGRTPGGCLTEGKQVETVYSVGREVYLHVRRLCKKTQQTPGSTEEASPSTRSSIHKHGHPPPPPTPVCRNVFLQHSPPPFPLPPPVLPIPLPPSPVSHPQLPSRVATRAAIGWFWLTPLGGTILIVVDPACCFSRHPLPPQAPPPPPCLLSRPDIYTSAPRLRVSAACGREFCVPAVRVCVHWERQALNFVLLPWAEPVKELCLLAKLFVWFLSKERLNFRDCDLETGLKF</sequence>
<accession>A0ABD0LCK3</accession>
<evidence type="ECO:0000313" key="3">
    <source>
        <dbReference type="Proteomes" id="UP001519460"/>
    </source>
</evidence>
<keyword evidence="3" id="KW-1185">Reference proteome</keyword>
<gene>
    <name evidence="2" type="ORF">BaRGS_00011606</name>
</gene>
<feature type="region of interest" description="Disordered" evidence="1">
    <location>
        <begin position="64"/>
        <end position="94"/>
    </location>
</feature>
<dbReference type="EMBL" id="JACVVK020000061">
    <property type="protein sequence ID" value="KAK7497076.1"/>
    <property type="molecule type" value="Genomic_DNA"/>
</dbReference>
<organism evidence="2 3">
    <name type="scientific">Batillaria attramentaria</name>
    <dbReference type="NCBI Taxonomy" id="370345"/>
    <lineage>
        <taxon>Eukaryota</taxon>
        <taxon>Metazoa</taxon>
        <taxon>Spiralia</taxon>
        <taxon>Lophotrochozoa</taxon>
        <taxon>Mollusca</taxon>
        <taxon>Gastropoda</taxon>
        <taxon>Caenogastropoda</taxon>
        <taxon>Sorbeoconcha</taxon>
        <taxon>Cerithioidea</taxon>
        <taxon>Batillariidae</taxon>
        <taxon>Batillaria</taxon>
    </lineage>
</organism>
<proteinExistence type="predicted"/>
<protein>
    <submittedName>
        <fullName evidence="2">Uncharacterized protein</fullName>
    </submittedName>
</protein>
<feature type="compositionally biased region" description="Polar residues" evidence="1">
    <location>
        <begin position="64"/>
        <end position="80"/>
    </location>
</feature>
<dbReference type="Proteomes" id="UP001519460">
    <property type="component" value="Unassembled WGS sequence"/>
</dbReference>
<evidence type="ECO:0000313" key="2">
    <source>
        <dbReference type="EMBL" id="KAK7497076.1"/>
    </source>
</evidence>
<name>A0ABD0LCK3_9CAEN</name>
<reference evidence="2 3" key="1">
    <citation type="journal article" date="2023" name="Sci. Data">
        <title>Genome assembly of the Korean intertidal mud-creeper Batillaria attramentaria.</title>
        <authorList>
            <person name="Patra A.K."/>
            <person name="Ho P.T."/>
            <person name="Jun S."/>
            <person name="Lee S.J."/>
            <person name="Kim Y."/>
            <person name="Won Y.J."/>
        </authorList>
    </citation>
    <scope>NUCLEOTIDE SEQUENCE [LARGE SCALE GENOMIC DNA]</scope>
    <source>
        <strain evidence="2">Wonlab-2016</strain>
    </source>
</reference>